<proteinExistence type="predicted"/>
<dbReference type="AlphaFoldDB" id="A0A1M6PLS6"/>
<reference evidence="1 2" key="1">
    <citation type="submission" date="2016-11" db="EMBL/GenBank/DDBJ databases">
        <authorList>
            <person name="Jaros S."/>
            <person name="Januszkiewicz K."/>
            <person name="Wedrychowicz H."/>
        </authorList>
    </citation>
    <scope>NUCLEOTIDE SEQUENCE [LARGE SCALE GENOMIC DNA]</scope>
    <source>
        <strain evidence="1 2">DSM 14916</strain>
    </source>
</reference>
<keyword evidence="2" id="KW-1185">Reference proteome</keyword>
<organism evidence="1 2">
    <name type="scientific">Muricoccus roseus</name>
    <dbReference type="NCBI Taxonomy" id="198092"/>
    <lineage>
        <taxon>Bacteria</taxon>
        <taxon>Pseudomonadati</taxon>
        <taxon>Pseudomonadota</taxon>
        <taxon>Alphaproteobacteria</taxon>
        <taxon>Acetobacterales</taxon>
        <taxon>Roseomonadaceae</taxon>
        <taxon>Muricoccus</taxon>
    </lineage>
</organism>
<dbReference type="RefSeq" id="WP_175562696.1">
    <property type="nucleotide sequence ID" value="NZ_FQZF01000031.1"/>
</dbReference>
<evidence type="ECO:0000313" key="2">
    <source>
        <dbReference type="Proteomes" id="UP000184387"/>
    </source>
</evidence>
<dbReference type="Proteomes" id="UP000184387">
    <property type="component" value="Unassembled WGS sequence"/>
</dbReference>
<gene>
    <name evidence="1" type="ORF">SAMN02745194_04141</name>
</gene>
<accession>A0A1M6PLS6</accession>
<sequence length="56" mass="6007">MTISPSRRSFILASAVLAELQGAADRALKFGLLRQRLEVARAIDTGFPLDPARAPA</sequence>
<protein>
    <submittedName>
        <fullName evidence="1">Uncharacterized protein</fullName>
    </submittedName>
</protein>
<name>A0A1M6PLS6_9PROT</name>
<evidence type="ECO:0000313" key="1">
    <source>
        <dbReference type="EMBL" id="SHK08882.1"/>
    </source>
</evidence>
<dbReference type="EMBL" id="FQZF01000031">
    <property type="protein sequence ID" value="SHK08882.1"/>
    <property type="molecule type" value="Genomic_DNA"/>
</dbReference>
<dbReference type="STRING" id="198092.SAMN02745194_04141"/>